<organism evidence="1 2">
    <name type="scientific">Trifolium medium</name>
    <dbReference type="NCBI Taxonomy" id="97028"/>
    <lineage>
        <taxon>Eukaryota</taxon>
        <taxon>Viridiplantae</taxon>
        <taxon>Streptophyta</taxon>
        <taxon>Embryophyta</taxon>
        <taxon>Tracheophyta</taxon>
        <taxon>Spermatophyta</taxon>
        <taxon>Magnoliopsida</taxon>
        <taxon>eudicotyledons</taxon>
        <taxon>Gunneridae</taxon>
        <taxon>Pentapetalae</taxon>
        <taxon>rosids</taxon>
        <taxon>fabids</taxon>
        <taxon>Fabales</taxon>
        <taxon>Fabaceae</taxon>
        <taxon>Papilionoideae</taxon>
        <taxon>50 kb inversion clade</taxon>
        <taxon>NPAAA clade</taxon>
        <taxon>Hologalegina</taxon>
        <taxon>IRL clade</taxon>
        <taxon>Trifolieae</taxon>
        <taxon>Trifolium</taxon>
    </lineage>
</organism>
<comment type="caution">
    <text evidence="1">The sequence shown here is derived from an EMBL/GenBank/DDBJ whole genome shotgun (WGS) entry which is preliminary data.</text>
</comment>
<name>A0A392RCV1_9FABA</name>
<sequence length="58" mass="7169">MEGSWCWLRVLPVSRRKSHEQHVEEWFILQALIWILQQQRWAEDHVVGCRSQSRHMDR</sequence>
<dbReference type="EMBL" id="LXQA010204154">
    <property type="protein sequence ID" value="MCI33405.1"/>
    <property type="molecule type" value="Genomic_DNA"/>
</dbReference>
<evidence type="ECO:0000313" key="1">
    <source>
        <dbReference type="EMBL" id="MCI33405.1"/>
    </source>
</evidence>
<keyword evidence="2" id="KW-1185">Reference proteome</keyword>
<reference evidence="1 2" key="1">
    <citation type="journal article" date="2018" name="Front. Plant Sci.">
        <title>Red Clover (Trifolium pratense) and Zigzag Clover (T. medium) - A Picture of Genomic Similarities and Differences.</title>
        <authorList>
            <person name="Dluhosova J."/>
            <person name="Istvanek J."/>
            <person name="Nedelnik J."/>
            <person name="Repkova J."/>
        </authorList>
    </citation>
    <scope>NUCLEOTIDE SEQUENCE [LARGE SCALE GENOMIC DNA]</scope>
    <source>
        <strain evidence="2">cv. 10/8</strain>
        <tissue evidence="1">Leaf</tissue>
    </source>
</reference>
<protein>
    <submittedName>
        <fullName evidence="1">Uncharacterized protein</fullName>
    </submittedName>
</protein>
<dbReference type="Proteomes" id="UP000265520">
    <property type="component" value="Unassembled WGS sequence"/>
</dbReference>
<feature type="non-terminal residue" evidence="1">
    <location>
        <position position="58"/>
    </location>
</feature>
<accession>A0A392RCV1</accession>
<evidence type="ECO:0000313" key="2">
    <source>
        <dbReference type="Proteomes" id="UP000265520"/>
    </source>
</evidence>
<proteinExistence type="predicted"/>
<dbReference type="AlphaFoldDB" id="A0A392RCV1"/>